<organism evidence="2 3">
    <name type="scientific">Manduca sexta</name>
    <name type="common">Tobacco hawkmoth</name>
    <name type="synonym">Tobacco hornworm</name>
    <dbReference type="NCBI Taxonomy" id="7130"/>
    <lineage>
        <taxon>Eukaryota</taxon>
        <taxon>Metazoa</taxon>
        <taxon>Ecdysozoa</taxon>
        <taxon>Arthropoda</taxon>
        <taxon>Hexapoda</taxon>
        <taxon>Insecta</taxon>
        <taxon>Pterygota</taxon>
        <taxon>Neoptera</taxon>
        <taxon>Endopterygota</taxon>
        <taxon>Lepidoptera</taxon>
        <taxon>Glossata</taxon>
        <taxon>Ditrysia</taxon>
        <taxon>Bombycoidea</taxon>
        <taxon>Sphingidae</taxon>
        <taxon>Sphinginae</taxon>
        <taxon>Sphingini</taxon>
        <taxon>Manduca</taxon>
    </lineage>
</organism>
<reference evidence="2" key="1">
    <citation type="journal article" date="2016" name="Insect Biochem. Mol. Biol.">
        <title>Multifaceted biological insights from a draft genome sequence of the tobacco hornworm moth, Manduca sexta.</title>
        <authorList>
            <person name="Kanost M.R."/>
            <person name="Arrese E.L."/>
            <person name="Cao X."/>
            <person name="Chen Y.R."/>
            <person name="Chellapilla S."/>
            <person name="Goldsmith M.R."/>
            <person name="Grosse-Wilde E."/>
            <person name="Heckel D.G."/>
            <person name="Herndon N."/>
            <person name="Jiang H."/>
            <person name="Papanicolaou A."/>
            <person name="Qu J."/>
            <person name="Soulages J.L."/>
            <person name="Vogel H."/>
            <person name="Walters J."/>
            <person name="Waterhouse R.M."/>
            <person name="Ahn S.J."/>
            <person name="Almeida F.C."/>
            <person name="An C."/>
            <person name="Aqrawi P."/>
            <person name="Bretschneider A."/>
            <person name="Bryant W.B."/>
            <person name="Bucks S."/>
            <person name="Chao H."/>
            <person name="Chevignon G."/>
            <person name="Christen J.M."/>
            <person name="Clarke D.F."/>
            <person name="Dittmer N.T."/>
            <person name="Ferguson L.C.F."/>
            <person name="Garavelou S."/>
            <person name="Gordon K.H.J."/>
            <person name="Gunaratna R.T."/>
            <person name="Han Y."/>
            <person name="Hauser F."/>
            <person name="He Y."/>
            <person name="Heidel-Fischer H."/>
            <person name="Hirsh A."/>
            <person name="Hu Y."/>
            <person name="Jiang H."/>
            <person name="Kalra D."/>
            <person name="Klinner C."/>
            <person name="Konig C."/>
            <person name="Kovar C."/>
            <person name="Kroll A.R."/>
            <person name="Kuwar S.S."/>
            <person name="Lee S.L."/>
            <person name="Lehman R."/>
            <person name="Li K."/>
            <person name="Li Z."/>
            <person name="Liang H."/>
            <person name="Lovelace S."/>
            <person name="Lu Z."/>
            <person name="Mansfield J.H."/>
            <person name="McCulloch K.J."/>
            <person name="Mathew T."/>
            <person name="Morton B."/>
            <person name="Muzny D.M."/>
            <person name="Neunemann D."/>
            <person name="Ongeri F."/>
            <person name="Pauchet Y."/>
            <person name="Pu L.L."/>
            <person name="Pyrousis I."/>
            <person name="Rao X.J."/>
            <person name="Redding A."/>
            <person name="Roesel C."/>
            <person name="Sanchez-Gracia A."/>
            <person name="Schaack S."/>
            <person name="Shukla A."/>
            <person name="Tetreau G."/>
            <person name="Wang Y."/>
            <person name="Xiong G.H."/>
            <person name="Traut W."/>
            <person name="Walsh T.K."/>
            <person name="Worley K.C."/>
            <person name="Wu D."/>
            <person name="Wu W."/>
            <person name="Wu Y.Q."/>
            <person name="Zhang X."/>
            <person name="Zou Z."/>
            <person name="Zucker H."/>
            <person name="Briscoe A.D."/>
            <person name="Burmester T."/>
            <person name="Clem R.J."/>
            <person name="Feyereisen R."/>
            <person name="Grimmelikhuijzen C.J.P."/>
            <person name="Hamodrakas S.J."/>
            <person name="Hansson B.S."/>
            <person name="Huguet E."/>
            <person name="Jermiin L.S."/>
            <person name="Lan Q."/>
            <person name="Lehman H.K."/>
            <person name="Lorenzen M."/>
            <person name="Merzendorfer H."/>
            <person name="Michalopoulos I."/>
            <person name="Morton D.B."/>
            <person name="Muthukrishnan S."/>
            <person name="Oakeshott J.G."/>
            <person name="Palmer W."/>
            <person name="Park Y."/>
            <person name="Passarelli A.L."/>
            <person name="Rozas J."/>
            <person name="Schwartz L.M."/>
            <person name="Smith W."/>
            <person name="Southgate A."/>
            <person name="Vilcinskas A."/>
            <person name="Vogt R."/>
            <person name="Wang P."/>
            <person name="Werren J."/>
            <person name="Yu X.Q."/>
            <person name="Zhou J.J."/>
            <person name="Brown S.J."/>
            <person name="Scherer S.E."/>
            <person name="Richards S."/>
            <person name="Blissard G.W."/>
        </authorList>
    </citation>
    <scope>NUCLEOTIDE SEQUENCE</scope>
</reference>
<proteinExistence type="predicted"/>
<gene>
    <name evidence="2" type="ORF">O3G_MSEX008115</name>
</gene>
<keyword evidence="3" id="KW-1185">Reference proteome</keyword>
<evidence type="ECO:0000256" key="1">
    <source>
        <dbReference type="SAM" id="MobiDB-lite"/>
    </source>
</evidence>
<name>A0A922CP13_MANSE</name>
<reference evidence="2" key="2">
    <citation type="submission" date="2020-12" db="EMBL/GenBank/DDBJ databases">
        <authorList>
            <person name="Kanost M."/>
        </authorList>
    </citation>
    <scope>NUCLEOTIDE SEQUENCE</scope>
</reference>
<accession>A0A922CP13</accession>
<sequence>MPCFPISQRPLCTYMVVKNSCVRRTYFPGVSIKSEDHVNYHNSPLAHCRGNKSTVVSVRTTIYLRGISAHGAFSGELGVSNSVALFRKPCIKCRPNVGRGRAESTECRRHRRGLRPPPSVLSPRAKKLMPRSSLAPPTQPAVMQRRRPRSHFVVIPCSQFQYLQTCYVVINNEYL</sequence>
<evidence type="ECO:0000313" key="2">
    <source>
        <dbReference type="EMBL" id="KAG6453382.1"/>
    </source>
</evidence>
<dbReference type="EMBL" id="JH668442">
    <property type="protein sequence ID" value="KAG6453382.1"/>
    <property type="molecule type" value="Genomic_DNA"/>
</dbReference>
<feature type="region of interest" description="Disordered" evidence="1">
    <location>
        <begin position="104"/>
        <end position="145"/>
    </location>
</feature>
<protein>
    <submittedName>
        <fullName evidence="2">Uncharacterized protein</fullName>
    </submittedName>
</protein>
<dbReference type="Proteomes" id="UP000791440">
    <property type="component" value="Unassembled WGS sequence"/>
</dbReference>
<evidence type="ECO:0000313" key="3">
    <source>
        <dbReference type="Proteomes" id="UP000791440"/>
    </source>
</evidence>
<dbReference type="AlphaFoldDB" id="A0A922CP13"/>
<comment type="caution">
    <text evidence="2">The sequence shown here is derived from an EMBL/GenBank/DDBJ whole genome shotgun (WGS) entry which is preliminary data.</text>
</comment>